<dbReference type="GO" id="GO:0046872">
    <property type="term" value="F:metal ion binding"/>
    <property type="evidence" value="ECO:0007669"/>
    <property type="project" value="UniProtKB-KW"/>
</dbReference>
<dbReference type="InParanoid" id="A0A7N2N0D0"/>
<proteinExistence type="predicted"/>
<evidence type="ECO:0000256" key="4">
    <source>
        <dbReference type="ARBA" id="ARBA00023004"/>
    </source>
</evidence>
<dbReference type="PROSITE" id="PS50292">
    <property type="entry name" value="PEROXIDASE_3"/>
    <property type="match status" value="1"/>
</dbReference>
<dbReference type="InterPro" id="IPR019791">
    <property type="entry name" value="Haem_peroxidase_animal"/>
</dbReference>
<evidence type="ECO:0000313" key="6">
    <source>
        <dbReference type="Proteomes" id="UP000594261"/>
    </source>
</evidence>
<dbReference type="EnsemblPlants" id="QL11p057376:mrna">
    <property type="protein sequence ID" value="QL11p057376:mrna"/>
    <property type="gene ID" value="QL11p057376"/>
</dbReference>
<dbReference type="PANTHER" id="PTHR11903">
    <property type="entry name" value="PROSTAGLANDIN G/H SYNTHASE"/>
    <property type="match status" value="1"/>
</dbReference>
<evidence type="ECO:0000256" key="3">
    <source>
        <dbReference type="ARBA" id="ARBA00023002"/>
    </source>
</evidence>
<keyword evidence="2" id="KW-0223">Dioxygenase</keyword>
<evidence type="ECO:0000256" key="2">
    <source>
        <dbReference type="ARBA" id="ARBA00022964"/>
    </source>
</evidence>
<sequence length="176" mass="19918">MFFSSDVSLLTKCSLHDFSIYFMFKFCGKLMAHLGLEYIDVGFLKANRNYIASISTNVHKFSLCGSASFVNQQNISFILLSILSFSIHINLIPLTDGKLKISEDGLPQHNEKGIPISGDVRNCWAGFSLLQALFVKEHNVVRDMLKVYYPDLDDEQLYRHARLVTAVVIAKIHTID</sequence>
<dbReference type="EMBL" id="LRBV02000011">
    <property type="status" value="NOT_ANNOTATED_CDS"/>
    <property type="molecule type" value="Genomic_DNA"/>
</dbReference>
<dbReference type="Gene3D" id="1.10.640.10">
    <property type="entry name" value="Haem peroxidase domain superfamily, animal type"/>
    <property type="match status" value="1"/>
</dbReference>
<dbReference type="Proteomes" id="UP000594261">
    <property type="component" value="Chromosome 11"/>
</dbReference>
<dbReference type="GO" id="GO:0004601">
    <property type="term" value="F:peroxidase activity"/>
    <property type="evidence" value="ECO:0007669"/>
    <property type="project" value="InterPro"/>
</dbReference>
<keyword evidence="4" id="KW-0408">Iron</keyword>
<keyword evidence="1" id="KW-0479">Metal-binding</keyword>
<name>A0A7N2N0D0_QUELO</name>
<dbReference type="Gramene" id="QL11p057376:mrna">
    <property type="protein sequence ID" value="QL11p057376:mrna"/>
    <property type="gene ID" value="QL11p057376"/>
</dbReference>
<keyword evidence="3" id="KW-0560">Oxidoreductase</keyword>
<dbReference type="GO" id="GO:0006631">
    <property type="term" value="P:fatty acid metabolic process"/>
    <property type="evidence" value="ECO:0007669"/>
    <property type="project" value="UniProtKB-ARBA"/>
</dbReference>
<dbReference type="PANTHER" id="PTHR11903:SF25">
    <property type="entry name" value="ALPHA-DIOXYGENASE 2"/>
    <property type="match status" value="1"/>
</dbReference>
<dbReference type="InterPro" id="IPR037120">
    <property type="entry name" value="Haem_peroxidase_sf_animal"/>
</dbReference>
<dbReference type="InterPro" id="IPR050783">
    <property type="entry name" value="Oxylipin_biosynth_metab"/>
</dbReference>
<evidence type="ECO:0000256" key="1">
    <source>
        <dbReference type="ARBA" id="ARBA00022723"/>
    </source>
</evidence>
<dbReference type="AlphaFoldDB" id="A0A7N2N0D0"/>
<protein>
    <submittedName>
        <fullName evidence="5">Uncharacterized protein</fullName>
    </submittedName>
</protein>
<evidence type="ECO:0000313" key="5">
    <source>
        <dbReference type="EnsemblPlants" id="QL11p057376:mrna"/>
    </source>
</evidence>
<dbReference type="GO" id="GO:0020037">
    <property type="term" value="F:heme binding"/>
    <property type="evidence" value="ECO:0007669"/>
    <property type="project" value="InterPro"/>
</dbReference>
<keyword evidence="6" id="KW-1185">Reference proteome</keyword>
<reference evidence="5 6" key="1">
    <citation type="journal article" date="2016" name="G3 (Bethesda)">
        <title>First Draft Assembly and Annotation of the Genome of a California Endemic Oak Quercus lobata Nee (Fagaceae).</title>
        <authorList>
            <person name="Sork V.L."/>
            <person name="Fitz-Gibbon S.T."/>
            <person name="Puiu D."/>
            <person name="Crepeau M."/>
            <person name="Gugger P.F."/>
            <person name="Sherman R."/>
            <person name="Stevens K."/>
            <person name="Langley C.H."/>
            <person name="Pellegrini M."/>
            <person name="Salzberg S.L."/>
        </authorList>
    </citation>
    <scope>NUCLEOTIDE SEQUENCE [LARGE SCALE GENOMIC DNA]</scope>
    <source>
        <strain evidence="5 6">cv. SW786</strain>
    </source>
</reference>
<dbReference type="GO" id="GO:0006979">
    <property type="term" value="P:response to oxidative stress"/>
    <property type="evidence" value="ECO:0007669"/>
    <property type="project" value="InterPro"/>
</dbReference>
<dbReference type="Pfam" id="PF03098">
    <property type="entry name" value="An_peroxidase"/>
    <property type="match status" value="1"/>
</dbReference>
<organism evidence="5 6">
    <name type="scientific">Quercus lobata</name>
    <name type="common">Valley oak</name>
    <dbReference type="NCBI Taxonomy" id="97700"/>
    <lineage>
        <taxon>Eukaryota</taxon>
        <taxon>Viridiplantae</taxon>
        <taxon>Streptophyta</taxon>
        <taxon>Embryophyta</taxon>
        <taxon>Tracheophyta</taxon>
        <taxon>Spermatophyta</taxon>
        <taxon>Magnoliopsida</taxon>
        <taxon>eudicotyledons</taxon>
        <taxon>Gunneridae</taxon>
        <taxon>Pentapetalae</taxon>
        <taxon>rosids</taxon>
        <taxon>fabids</taxon>
        <taxon>Fagales</taxon>
        <taxon>Fagaceae</taxon>
        <taxon>Quercus</taxon>
    </lineage>
</organism>
<reference evidence="5" key="2">
    <citation type="submission" date="2021-01" db="UniProtKB">
        <authorList>
            <consortium name="EnsemblPlants"/>
        </authorList>
    </citation>
    <scope>IDENTIFICATION</scope>
</reference>
<dbReference type="InterPro" id="IPR010255">
    <property type="entry name" value="Haem_peroxidase_sf"/>
</dbReference>
<dbReference type="GO" id="GO:0016702">
    <property type="term" value="F:oxidoreductase activity, acting on single donors with incorporation of molecular oxygen, incorporation of two atoms of oxygen"/>
    <property type="evidence" value="ECO:0007669"/>
    <property type="project" value="TreeGrafter"/>
</dbReference>
<accession>A0A7N2N0D0</accession>
<dbReference type="SUPFAM" id="SSF48113">
    <property type="entry name" value="Heme-dependent peroxidases"/>
    <property type="match status" value="1"/>
</dbReference>